<comment type="similarity">
    <text evidence="3 11">Belongs to the alpha-IPM synthase/homocitrate synthase family.</text>
</comment>
<evidence type="ECO:0000256" key="7">
    <source>
        <dbReference type="ARBA" id="ARBA00022605"/>
    </source>
</evidence>
<dbReference type="EMBL" id="DTFF01000040">
    <property type="protein sequence ID" value="HGI87626.1"/>
    <property type="molecule type" value="Genomic_DNA"/>
</dbReference>
<dbReference type="PANTHER" id="PTHR10277">
    <property type="entry name" value="HOMOCITRATE SYNTHASE-RELATED"/>
    <property type="match status" value="1"/>
</dbReference>
<dbReference type="FunFam" id="1.10.238.260:FF:000001">
    <property type="entry name" value="2-isopropylmalate synthase"/>
    <property type="match status" value="1"/>
</dbReference>
<dbReference type="InterPro" id="IPR050073">
    <property type="entry name" value="2-IPM_HCS-like"/>
</dbReference>
<comment type="pathway">
    <text evidence="2">Amino-acid biosynthesis; L-leucine biosynthesis; L-leucine from 3-methyl-2-oxobutanoate: step 1/4.</text>
</comment>
<organism evidence="13">
    <name type="scientific">Ignisphaera aggregans</name>
    <dbReference type="NCBI Taxonomy" id="334771"/>
    <lineage>
        <taxon>Archaea</taxon>
        <taxon>Thermoproteota</taxon>
        <taxon>Thermoprotei</taxon>
        <taxon>Desulfurococcales</taxon>
        <taxon>Desulfurococcaceae</taxon>
        <taxon>Ignisphaera</taxon>
    </lineage>
</organism>
<dbReference type="SUPFAM" id="SSF51569">
    <property type="entry name" value="Aldolase"/>
    <property type="match status" value="1"/>
</dbReference>
<sequence length="397" mass="43129">MRGVRIAPTQNSLGYANNQYRGRDKVVRLLDTTLRDGEQMPGISLTPQQKLEIALALAELGVDSIEAGFPITSRGEFEAVKAIAREVRGVEVIALARASKADIDKVIEAEASAVHTFIATSDLHMKYKLRMPPERVVEKAVWAVDYAKSHGLVVEFSAEDATRSDLQFLAKVFQAVVDAGANRIDIADTVGVAHPSYMSFLVSYVKSNVKGSYLLSVHCHNDFGMAVANSVTAIESGADQAHVTVLGVGERAGNAALEEVASALAFLYGYKVRIDFSKVNNVAKLVAKYFGLQIPPNKAIVGANAFSHESGIHVHGILSHPLTYEPINPAVVGAERRIVIGKHSGKHAVEYVVKQLGYEPKEEATLKVLSRVKEMADQGIKITWDLLVKLVKEEYGE</sequence>
<gene>
    <name evidence="13" type="ORF">ENV14_04455</name>
</gene>
<comment type="cofactor">
    <cofactor evidence="1">
        <name>a divalent metal cation</name>
        <dbReference type="ChEBI" id="CHEBI:60240"/>
    </cofactor>
</comment>
<keyword evidence="8 11" id="KW-0808">Transferase</keyword>
<dbReference type="PROSITE" id="PS50991">
    <property type="entry name" value="PYR_CT"/>
    <property type="match status" value="1"/>
</dbReference>
<evidence type="ECO:0000256" key="6">
    <source>
        <dbReference type="ARBA" id="ARBA00022430"/>
    </source>
</evidence>
<reference evidence="13" key="1">
    <citation type="journal article" date="2020" name="mSystems">
        <title>Genome- and Community-Level Interaction Insights into Carbon Utilization and Element Cycling Functions of Hydrothermarchaeota in Hydrothermal Sediment.</title>
        <authorList>
            <person name="Zhou Z."/>
            <person name="Liu Y."/>
            <person name="Xu W."/>
            <person name="Pan J."/>
            <person name="Luo Z.H."/>
            <person name="Li M."/>
        </authorList>
    </citation>
    <scope>NUCLEOTIDE SEQUENCE [LARGE SCALE GENOMIC DNA]</scope>
    <source>
        <strain evidence="13">SpSt-732</strain>
    </source>
</reference>
<dbReference type="PROSITE" id="PS00815">
    <property type="entry name" value="AIPM_HOMOCIT_SYNTH_1"/>
    <property type="match status" value="1"/>
</dbReference>
<evidence type="ECO:0000313" key="13">
    <source>
        <dbReference type="EMBL" id="HGI87626.1"/>
    </source>
</evidence>
<comment type="subunit">
    <text evidence="4">Homodimer.</text>
</comment>
<dbReference type="InterPro" id="IPR013785">
    <property type="entry name" value="Aldolase_TIM"/>
</dbReference>
<dbReference type="InterPro" id="IPR011830">
    <property type="entry name" value="LEU1_arch"/>
</dbReference>
<dbReference type="EC" id="2.3.3.13" evidence="5"/>
<dbReference type="Pfam" id="PF00682">
    <property type="entry name" value="HMGL-like"/>
    <property type="match status" value="1"/>
</dbReference>
<dbReference type="NCBIfam" id="TIGR02090">
    <property type="entry name" value="LEU1_arch"/>
    <property type="match status" value="1"/>
</dbReference>
<dbReference type="Gene3D" id="3.20.20.70">
    <property type="entry name" value="Aldolase class I"/>
    <property type="match status" value="1"/>
</dbReference>
<dbReference type="CDD" id="cd07940">
    <property type="entry name" value="DRE_TIM_IPMS"/>
    <property type="match status" value="1"/>
</dbReference>
<proteinExistence type="inferred from homology"/>
<dbReference type="Pfam" id="PF22617">
    <property type="entry name" value="HCS_D2"/>
    <property type="match status" value="1"/>
</dbReference>
<dbReference type="PANTHER" id="PTHR10277:SF9">
    <property type="entry name" value="2-ISOPROPYLMALATE SYNTHASE 1, CHLOROPLASTIC-RELATED"/>
    <property type="match status" value="1"/>
</dbReference>
<evidence type="ECO:0000256" key="11">
    <source>
        <dbReference type="RuleBase" id="RU003523"/>
    </source>
</evidence>
<protein>
    <recommendedName>
        <fullName evidence="5">2-isopropylmalate synthase</fullName>
        <ecNumber evidence="5">2.3.3.13</ecNumber>
    </recommendedName>
    <alternativeName>
        <fullName evidence="10">Alpha-isopropylmalate synthase</fullName>
    </alternativeName>
</protein>
<dbReference type="Gene3D" id="1.10.238.260">
    <property type="match status" value="1"/>
</dbReference>
<evidence type="ECO:0000259" key="12">
    <source>
        <dbReference type="PROSITE" id="PS50991"/>
    </source>
</evidence>
<evidence type="ECO:0000256" key="10">
    <source>
        <dbReference type="ARBA" id="ARBA00030312"/>
    </source>
</evidence>
<dbReference type="AlphaFoldDB" id="A0A7C4FGE6"/>
<dbReference type="FunFam" id="3.20.20.70:FF:000010">
    <property type="entry name" value="2-isopropylmalate synthase"/>
    <property type="match status" value="1"/>
</dbReference>
<dbReference type="PROSITE" id="PS00816">
    <property type="entry name" value="AIPM_HOMOCIT_SYNTH_2"/>
    <property type="match status" value="1"/>
</dbReference>
<evidence type="ECO:0000256" key="3">
    <source>
        <dbReference type="ARBA" id="ARBA00006154"/>
    </source>
</evidence>
<evidence type="ECO:0000256" key="4">
    <source>
        <dbReference type="ARBA" id="ARBA00011738"/>
    </source>
</evidence>
<accession>A0A7C4FGE6</accession>
<keyword evidence="6" id="KW-0432">Leucine biosynthesis</keyword>
<evidence type="ECO:0000256" key="9">
    <source>
        <dbReference type="ARBA" id="ARBA00023304"/>
    </source>
</evidence>
<dbReference type="GO" id="GO:0009098">
    <property type="term" value="P:L-leucine biosynthetic process"/>
    <property type="evidence" value="ECO:0007669"/>
    <property type="project" value="UniProtKB-KW"/>
</dbReference>
<evidence type="ECO:0000256" key="1">
    <source>
        <dbReference type="ARBA" id="ARBA00001968"/>
    </source>
</evidence>
<dbReference type="InterPro" id="IPR000891">
    <property type="entry name" value="PYR_CT"/>
</dbReference>
<comment type="caution">
    <text evidence="13">The sequence shown here is derived from an EMBL/GenBank/DDBJ whole genome shotgun (WGS) entry which is preliminary data.</text>
</comment>
<dbReference type="GO" id="GO:0003852">
    <property type="term" value="F:2-isopropylmalate synthase activity"/>
    <property type="evidence" value="ECO:0007669"/>
    <property type="project" value="UniProtKB-EC"/>
</dbReference>
<dbReference type="InterPro" id="IPR002034">
    <property type="entry name" value="AIPM/Hcit_synth_CS"/>
</dbReference>
<evidence type="ECO:0000256" key="2">
    <source>
        <dbReference type="ARBA" id="ARBA00004689"/>
    </source>
</evidence>
<evidence type="ECO:0000256" key="5">
    <source>
        <dbReference type="ARBA" id="ARBA00012973"/>
    </source>
</evidence>
<name>A0A7C4FGE6_9CREN</name>
<dbReference type="InterPro" id="IPR054691">
    <property type="entry name" value="LeuA/HCS_post-cat"/>
</dbReference>
<feature type="domain" description="Pyruvate carboxyltransferase" evidence="12">
    <location>
        <begin position="27"/>
        <end position="280"/>
    </location>
</feature>
<evidence type="ECO:0000256" key="8">
    <source>
        <dbReference type="ARBA" id="ARBA00022679"/>
    </source>
</evidence>
<keyword evidence="7" id="KW-0028">Amino-acid biosynthesis</keyword>
<keyword evidence="9" id="KW-0100">Branched-chain amino acid biosynthesis</keyword>